<keyword evidence="2" id="KW-1185">Reference proteome</keyword>
<accession>A0A7J7K0J2</accession>
<proteinExistence type="predicted"/>
<sequence>MEDQVKIQFLLEKIKSGIRDGQDNIEDLLDTLDSSKDDLKEHGWSVISCLNDWLQEQDLAKRQIDVLLAFYKHMIDIGQPKELAYAFLESCNAFKNGTLYKLLVPLLAQVLCKLPPKQQSLDIACSTLLGHIKSLAWTSQTYSIAEDEAHPGLISSTGTTETDDMLIYVINFANNFLSTLAKEALCNDFIQNRRWITIYLAQVLHYPMLYIHYDNPSETLVHCVGSVIDSLAILSPTLTYLFTIEKAADQPTISFTTRKLIAQPIEEEMCSADMNESSVSLPGLANLAYILFYENKYEEHVPQIMSSAHKLSLVFPSLSHIYIRSRNSVVALKAIRLLRSLLSPIGVAELSESYAEQTMIKDTIDYLFWSMQYTDMMTIRQNAAKALPLLLSKFNHRARYHLFKYILDDEDSPEILSYTYSLIKDFIHECWSTGDNDKGAVYALDLMDKIFLVPNGDNGRLIADLDKISAALNLARYLTSRDKSRSAPYTRQMNRYIKSYVEPIGNCLHSELKQLKASLENLNQGSDRQSEITITVGDEALKNNEELERNTINSCINKIELVLFVHDCLTDSLNS</sequence>
<dbReference type="AlphaFoldDB" id="A0A7J7K0J2"/>
<comment type="caution">
    <text evidence="1">The sequence shown here is derived from an EMBL/GenBank/DDBJ whole genome shotgun (WGS) entry which is preliminary data.</text>
</comment>
<dbReference type="SUPFAM" id="SSF48371">
    <property type="entry name" value="ARM repeat"/>
    <property type="match status" value="1"/>
</dbReference>
<dbReference type="PANTHER" id="PTHR15430:SF1">
    <property type="entry name" value="GLOMULIN"/>
    <property type="match status" value="1"/>
</dbReference>
<evidence type="ECO:0000313" key="2">
    <source>
        <dbReference type="Proteomes" id="UP000593567"/>
    </source>
</evidence>
<dbReference type="InterPro" id="IPR013877">
    <property type="entry name" value="YAP-bd/ALF4/Glomulin"/>
</dbReference>
<dbReference type="Proteomes" id="UP000593567">
    <property type="component" value="Unassembled WGS sequence"/>
</dbReference>
<evidence type="ECO:0000313" key="1">
    <source>
        <dbReference type="EMBL" id="KAF6031695.1"/>
    </source>
</evidence>
<organism evidence="1 2">
    <name type="scientific">Bugula neritina</name>
    <name type="common">Brown bryozoan</name>
    <name type="synonym">Sertularia neritina</name>
    <dbReference type="NCBI Taxonomy" id="10212"/>
    <lineage>
        <taxon>Eukaryota</taxon>
        <taxon>Metazoa</taxon>
        <taxon>Spiralia</taxon>
        <taxon>Lophotrochozoa</taxon>
        <taxon>Bryozoa</taxon>
        <taxon>Gymnolaemata</taxon>
        <taxon>Cheilostomatida</taxon>
        <taxon>Flustrina</taxon>
        <taxon>Buguloidea</taxon>
        <taxon>Bugulidae</taxon>
        <taxon>Bugula</taxon>
    </lineage>
</organism>
<dbReference type="InterPro" id="IPR016024">
    <property type="entry name" value="ARM-type_fold"/>
</dbReference>
<dbReference type="Pfam" id="PF08568">
    <property type="entry name" value="Kinetochor_Ybp2"/>
    <property type="match status" value="1"/>
</dbReference>
<name>A0A7J7K0J2_BUGNE</name>
<gene>
    <name evidence="1" type="ORF">EB796_009989</name>
</gene>
<reference evidence="1" key="1">
    <citation type="submission" date="2020-06" db="EMBL/GenBank/DDBJ databases">
        <title>Draft genome of Bugula neritina, a colonial animal packing powerful symbionts and potential medicines.</title>
        <authorList>
            <person name="Rayko M."/>
        </authorList>
    </citation>
    <scope>NUCLEOTIDE SEQUENCE [LARGE SCALE GENOMIC DNA]</scope>
    <source>
        <strain evidence="1">Kwan_BN1</strain>
    </source>
</reference>
<dbReference type="PANTHER" id="PTHR15430">
    <property type="entry name" value="GLOMULIN"/>
    <property type="match status" value="1"/>
</dbReference>
<dbReference type="GO" id="GO:0005737">
    <property type="term" value="C:cytoplasm"/>
    <property type="evidence" value="ECO:0007669"/>
    <property type="project" value="TreeGrafter"/>
</dbReference>
<dbReference type="EMBL" id="VXIV02001577">
    <property type="protein sequence ID" value="KAF6031695.1"/>
    <property type="molecule type" value="Genomic_DNA"/>
</dbReference>
<dbReference type="InterPro" id="IPR019516">
    <property type="entry name" value="Glomulin/ALF4"/>
</dbReference>
<protein>
    <submittedName>
        <fullName evidence="1">GLMN</fullName>
    </submittedName>
</protein>
<dbReference type="OrthoDB" id="619536at2759"/>
<dbReference type="GO" id="GO:0055105">
    <property type="term" value="F:ubiquitin-protein transferase inhibitor activity"/>
    <property type="evidence" value="ECO:0007669"/>
    <property type="project" value="TreeGrafter"/>
</dbReference>